<evidence type="ECO:0000313" key="1">
    <source>
        <dbReference type="EMBL" id="PHI30146.1"/>
    </source>
</evidence>
<gene>
    <name evidence="1" type="ORF">CRN84_12730</name>
</gene>
<evidence type="ECO:0000313" key="2">
    <source>
        <dbReference type="Proteomes" id="UP000224974"/>
    </source>
</evidence>
<reference evidence="2" key="1">
    <citation type="submission" date="2017-09" db="EMBL/GenBank/DDBJ databases">
        <title>FDA dAtabase for Regulatory Grade micrObial Sequences (FDA-ARGOS): Supporting development and validation of Infectious Disease Dx tests.</title>
        <authorList>
            <person name="Minogue T."/>
            <person name="Wolcott M."/>
            <person name="Wasieloski L."/>
            <person name="Aguilar W."/>
            <person name="Moore D."/>
            <person name="Tallon L."/>
            <person name="Sadzewicz L."/>
            <person name="Ott S."/>
            <person name="Zhao X."/>
            <person name="Nagaraj S."/>
            <person name="Vavikolanu K."/>
            <person name="Aluvathingal J."/>
            <person name="Nadendla S."/>
            <person name="Sichtig H."/>
        </authorList>
    </citation>
    <scope>NUCLEOTIDE SEQUENCE [LARGE SCALE GENOMIC DNA]</scope>
    <source>
        <strain evidence="2">FDAARGOS_387</strain>
    </source>
</reference>
<dbReference type="AlphaFoldDB" id="A0A2C6DG19"/>
<dbReference type="Proteomes" id="UP000224974">
    <property type="component" value="Unassembled WGS sequence"/>
</dbReference>
<proteinExistence type="predicted"/>
<comment type="caution">
    <text evidence="1">The sequence shown here is derived from an EMBL/GenBank/DDBJ whole genome shotgun (WGS) entry which is preliminary data.</text>
</comment>
<name>A0A2C6DG19_9GAMM</name>
<protein>
    <submittedName>
        <fullName evidence="1">Uncharacterized protein</fullName>
    </submittedName>
</protein>
<organism evidence="1 2">
    <name type="scientific">Budvicia aquatica</name>
    <dbReference type="NCBI Taxonomy" id="82979"/>
    <lineage>
        <taxon>Bacteria</taxon>
        <taxon>Pseudomonadati</taxon>
        <taxon>Pseudomonadota</taxon>
        <taxon>Gammaproteobacteria</taxon>
        <taxon>Enterobacterales</taxon>
        <taxon>Budviciaceae</taxon>
        <taxon>Budvicia</taxon>
    </lineage>
</organism>
<keyword evidence="2" id="KW-1185">Reference proteome</keyword>
<dbReference type="EMBL" id="PDDX01000001">
    <property type="protein sequence ID" value="PHI30146.1"/>
    <property type="molecule type" value="Genomic_DNA"/>
</dbReference>
<accession>A0A2C6DG19</accession>
<sequence>MGAPLPSTADSSQYGAGWLRDKEYLKEWVLRNSAGRVFPASTSNGNLTVGSTLTSQAVC</sequence>